<organism evidence="1 2">
    <name type="scientific">Vibrio pectenicida</name>
    <dbReference type="NCBI Taxonomy" id="62763"/>
    <lineage>
        <taxon>Bacteria</taxon>
        <taxon>Pseudomonadati</taxon>
        <taxon>Pseudomonadota</taxon>
        <taxon>Gammaproteobacteria</taxon>
        <taxon>Vibrionales</taxon>
        <taxon>Vibrionaceae</taxon>
        <taxon>Vibrio</taxon>
    </lineage>
</organism>
<reference evidence="1 2" key="1">
    <citation type="submission" date="2018-12" db="EMBL/GenBank/DDBJ databases">
        <title>Genomic taxonomy of the Vibrionaceae family.</title>
        <authorList>
            <person name="Gomez-Gil B."/>
            <person name="Enciso-Ibarra K."/>
        </authorList>
    </citation>
    <scope>NUCLEOTIDE SEQUENCE [LARGE SCALE GENOMIC DNA]</scope>
    <source>
        <strain evidence="1 2">CAIM 594</strain>
    </source>
</reference>
<comment type="caution">
    <text evidence="1">The sequence shown here is derived from an EMBL/GenBank/DDBJ whole genome shotgun (WGS) entry which is preliminary data.</text>
</comment>
<accession>A0A3R9EKJ4</accession>
<dbReference type="Proteomes" id="UP000269041">
    <property type="component" value="Unassembled WGS sequence"/>
</dbReference>
<dbReference type="EMBL" id="RSFA01000007">
    <property type="protein sequence ID" value="RSD32557.1"/>
    <property type="molecule type" value="Genomic_DNA"/>
</dbReference>
<evidence type="ECO:0000313" key="1">
    <source>
        <dbReference type="EMBL" id="RSD32557.1"/>
    </source>
</evidence>
<proteinExistence type="predicted"/>
<dbReference type="RefSeq" id="WP_125319766.1">
    <property type="nucleotide sequence ID" value="NZ_AP024889.1"/>
</dbReference>
<gene>
    <name evidence="1" type="ORF">EJA03_03025</name>
</gene>
<evidence type="ECO:0000313" key="2">
    <source>
        <dbReference type="Proteomes" id="UP000269041"/>
    </source>
</evidence>
<sequence>MLINVPLFPASENSIPSTTTNRQKTISDSLRQTAQIENAKCLIVGYSPTGGGHTGRTLNIVKMALEKNKLPHGSSVIFHVPPAWPDTNKGKSAFGKPLSDLCRLLSANKVNVILTQSDKPIYGYLTKSGGSDDTNIMRRLASYPQREVSNKTLADAKLFHPNNSDVSYQSLPTITAKNIFSYIVGEKSKRLIAEEKIYVLTDMAPDLQKAAGKHNIMSTHRVDQQNHAIMLQPNDQHDHNPKNALLTKVLGGTGEQISHIGLGEKNTLQDVAKSLAKLKITQQNSLDEARQAVYKVALNHAQTPIEITSPIEFTGVITADKSVNHTQIKRMTYVYAHKKNDIIIQYIIDGINHGKPGFKDHLFMICGANALPKYNALHLSYIADADGITTAGAGTTGESVYLHNTGSSTSNLLVLPIEEHNEQEANALYLQKHSIMAKYITSGLNKNLPNTLDNFFKRPLATSARNMRSLFSAVQNEETYVKQACDTLFGDASPSEQSRKFALREQGMRRNHHLTVHRRFFKLVGQLDDNIGREVPQGIKLTTSHQAISQQEALDKLMDTTSLALFLETDQNTAQSLPMLEKIRAIFQKNINAEERAKVTEKLYQSPYTGF</sequence>
<name>A0A3R9EKJ4_9VIBR</name>
<keyword evidence="2" id="KW-1185">Reference proteome</keyword>
<dbReference type="OrthoDB" id="9151203at2"/>
<dbReference type="AlphaFoldDB" id="A0A3R9EKJ4"/>
<protein>
    <submittedName>
        <fullName evidence="1">Uncharacterized protein</fullName>
    </submittedName>
</protein>